<dbReference type="SUPFAM" id="SSF81324">
    <property type="entry name" value="Voltage-gated potassium channels"/>
    <property type="match status" value="1"/>
</dbReference>
<dbReference type="EMBL" id="CAUYUJ010020204">
    <property type="protein sequence ID" value="CAK0896538.1"/>
    <property type="molecule type" value="Genomic_DNA"/>
</dbReference>
<dbReference type="Gene3D" id="1.20.120.350">
    <property type="entry name" value="Voltage-gated potassium channels. Chain C"/>
    <property type="match status" value="1"/>
</dbReference>
<gene>
    <name evidence="8" type="ORF">PCOR1329_LOCUS74985</name>
</gene>
<evidence type="ECO:0000313" key="8">
    <source>
        <dbReference type="EMBL" id="CAK0896538.1"/>
    </source>
</evidence>
<feature type="domain" description="Ion transport" evidence="7">
    <location>
        <begin position="285"/>
        <end position="474"/>
    </location>
</feature>
<name>A0ABN9XC32_9DINO</name>
<dbReference type="InterPro" id="IPR043203">
    <property type="entry name" value="VGCC_Ca_Na"/>
</dbReference>
<keyword evidence="3 6" id="KW-1133">Transmembrane helix</keyword>
<evidence type="ECO:0000256" key="3">
    <source>
        <dbReference type="ARBA" id="ARBA00022989"/>
    </source>
</evidence>
<accession>A0ABN9XC32</accession>
<keyword evidence="9" id="KW-1185">Reference proteome</keyword>
<feature type="region of interest" description="Disordered" evidence="5">
    <location>
        <begin position="156"/>
        <end position="190"/>
    </location>
</feature>
<evidence type="ECO:0000256" key="5">
    <source>
        <dbReference type="SAM" id="MobiDB-lite"/>
    </source>
</evidence>
<feature type="transmembrane region" description="Helical" evidence="6">
    <location>
        <begin position="319"/>
        <end position="338"/>
    </location>
</feature>
<feature type="compositionally biased region" description="Gly residues" evidence="5">
    <location>
        <begin position="530"/>
        <end position="544"/>
    </location>
</feature>
<comment type="caution">
    <text evidence="8">The sequence shown here is derived from an EMBL/GenBank/DDBJ whole genome shotgun (WGS) entry which is preliminary data.</text>
</comment>
<feature type="transmembrane region" description="Helical" evidence="6">
    <location>
        <begin position="287"/>
        <end position="307"/>
    </location>
</feature>
<sequence length="544" mass="58757">MVELPAGASDPGAILLQGDFLDGVVESTLRSIVDKLKVEYRKELSKALQAASPDATATPKSCRAGGIAGFAEAEQPSCTLVRPLADAQPAQPTPQGTGGGADAAQSQWQVETVEFKGKDGQVYRSSPNTLGEGVVSTGCADGEESFRSLRLAMEATERAPSEEQPAELAASEPTLNVPAAEHGDGGDGAERIRLANGAANTARLHPSKSAESIKPPAAQLPLTAEDQEFLEEIRDAENARAAKAEVFAQMGRLRNSTYHLMSPDTDEALSWSKKMVFQLIASPKFDFGMGGIIIFNAVTIGLETSITRQKQDIPAYLHVLEYSFLFAYCVELSLRIYAVGWKRAFISNWVKFDATMVVAGILNFIITVSALGGDAASSVVDNVNMLKMIRLFRLARTVRVLVQFRTLWMLVQGLMYAVLPMLWTAMLMIVVVYVFAVIAMETILDDSTKGSDYSEACRNFDTIGDAMITLMQFIAVADPRQCGGNLQAVDIVELLVDLLLLDFCSAWSHCPDEHRDGDHGRVLPSDRQRGSGGKKGVGPCGKRT</sequence>
<dbReference type="PANTHER" id="PTHR10037:SF62">
    <property type="entry name" value="SODIUM CHANNEL PROTEIN 60E"/>
    <property type="match status" value="1"/>
</dbReference>
<feature type="transmembrane region" description="Helical" evidence="6">
    <location>
        <begin position="400"/>
        <end position="419"/>
    </location>
</feature>
<feature type="transmembrane region" description="Helical" evidence="6">
    <location>
        <begin position="358"/>
        <end position="380"/>
    </location>
</feature>
<feature type="region of interest" description="Disordered" evidence="5">
    <location>
        <begin position="517"/>
        <end position="544"/>
    </location>
</feature>
<evidence type="ECO:0000259" key="7">
    <source>
        <dbReference type="Pfam" id="PF00520"/>
    </source>
</evidence>
<evidence type="ECO:0000256" key="4">
    <source>
        <dbReference type="ARBA" id="ARBA00023136"/>
    </source>
</evidence>
<comment type="subcellular location">
    <subcellularLocation>
        <location evidence="1">Membrane</location>
        <topology evidence="1">Multi-pass membrane protein</topology>
    </subcellularLocation>
</comment>
<keyword evidence="2 6" id="KW-0812">Transmembrane</keyword>
<evidence type="ECO:0000256" key="2">
    <source>
        <dbReference type="ARBA" id="ARBA00022692"/>
    </source>
</evidence>
<evidence type="ECO:0000256" key="6">
    <source>
        <dbReference type="SAM" id="Phobius"/>
    </source>
</evidence>
<dbReference type="PANTHER" id="PTHR10037">
    <property type="entry name" value="VOLTAGE-GATED CATION CHANNEL CALCIUM AND SODIUM"/>
    <property type="match status" value="1"/>
</dbReference>
<evidence type="ECO:0000313" key="9">
    <source>
        <dbReference type="Proteomes" id="UP001189429"/>
    </source>
</evidence>
<keyword evidence="4 6" id="KW-0472">Membrane</keyword>
<dbReference type="Proteomes" id="UP001189429">
    <property type="component" value="Unassembled WGS sequence"/>
</dbReference>
<dbReference type="Pfam" id="PF00520">
    <property type="entry name" value="Ion_trans"/>
    <property type="match status" value="1"/>
</dbReference>
<feature type="transmembrane region" description="Helical" evidence="6">
    <location>
        <begin position="425"/>
        <end position="444"/>
    </location>
</feature>
<organism evidence="8 9">
    <name type="scientific">Prorocentrum cordatum</name>
    <dbReference type="NCBI Taxonomy" id="2364126"/>
    <lineage>
        <taxon>Eukaryota</taxon>
        <taxon>Sar</taxon>
        <taxon>Alveolata</taxon>
        <taxon>Dinophyceae</taxon>
        <taxon>Prorocentrales</taxon>
        <taxon>Prorocentraceae</taxon>
        <taxon>Prorocentrum</taxon>
    </lineage>
</organism>
<dbReference type="Gene3D" id="1.10.287.70">
    <property type="match status" value="1"/>
</dbReference>
<protein>
    <recommendedName>
        <fullName evidence="7">Ion transport domain-containing protein</fullName>
    </recommendedName>
</protein>
<feature type="compositionally biased region" description="Basic and acidic residues" evidence="5">
    <location>
        <begin position="517"/>
        <end position="529"/>
    </location>
</feature>
<evidence type="ECO:0000256" key="1">
    <source>
        <dbReference type="ARBA" id="ARBA00004141"/>
    </source>
</evidence>
<reference evidence="8" key="1">
    <citation type="submission" date="2023-10" db="EMBL/GenBank/DDBJ databases">
        <authorList>
            <person name="Chen Y."/>
            <person name="Shah S."/>
            <person name="Dougan E. K."/>
            <person name="Thang M."/>
            <person name="Chan C."/>
        </authorList>
    </citation>
    <scope>NUCLEOTIDE SEQUENCE [LARGE SCALE GENOMIC DNA]</scope>
</reference>
<dbReference type="InterPro" id="IPR027359">
    <property type="entry name" value="Volt_channel_dom_sf"/>
</dbReference>
<feature type="compositionally biased region" description="Basic and acidic residues" evidence="5">
    <location>
        <begin position="181"/>
        <end position="190"/>
    </location>
</feature>
<proteinExistence type="predicted"/>
<dbReference type="InterPro" id="IPR005821">
    <property type="entry name" value="Ion_trans_dom"/>
</dbReference>